<evidence type="ECO:0000256" key="1">
    <source>
        <dbReference type="SAM" id="SignalP"/>
    </source>
</evidence>
<gene>
    <name evidence="2" type="ORF">BdWA1_000160</name>
</gene>
<evidence type="ECO:0000313" key="3">
    <source>
        <dbReference type="Proteomes" id="UP001214638"/>
    </source>
</evidence>
<dbReference type="Proteomes" id="UP001214638">
    <property type="component" value="Unassembled WGS sequence"/>
</dbReference>
<keyword evidence="3" id="KW-1185">Reference proteome</keyword>
<proteinExistence type="predicted"/>
<accession>A0AAD9PLM7</accession>
<reference evidence="2" key="1">
    <citation type="journal article" date="2023" name="Nat. Microbiol.">
        <title>Babesia duncani multi-omics identifies virulence factors and drug targets.</title>
        <authorList>
            <person name="Singh P."/>
            <person name="Lonardi S."/>
            <person name="Liang Q."/>
            <person name="Vydyam P."/>
            <person name="Khabirova E."/>
            <person name="Fang T."/>
            <person name="Gihaz S."/>
            <person name="Thekkiniath J."/>
            <person name="Munshi M."/>
            <person name="Abel S."/>
            <person name="Ciampossin L."/>
            <person name="Batugedara G."/>
            <person name="Gupta M."/>
            <person name="Lu X.M."/>
            <person name="Lenz T."/>
            <person name="Chakravarty S."/>
            <person name="Cornillot E."/>
            <person name="Hu Y."/>
            <person name="Ma W."/>
            <person name="Gonzalez L.M."/>
            <person name="Sanchez S."/>
            <person name="Estrada K."/>
            <person name="Sanchez-Flores A."/>
            <person name="Montero E."/>
            <person name="Harb O.S."/>
            <person name="Le Roch K.G."/>
            <person name="Mamoun C.B."/>
        </authorList>
    </citation>
    <scope>NUCLEOTIDE SEQUENCE</scope>
    <source>
        <strain evidence="2">WA1</strain>
    </source>
</reference>
<dbReference type="EMBL" id="JALLKP010000001">
    <property type="protein sequence ID" value="KAK2197161.1"/>
    <property type="molecule type" value="Genomic_DNA"/>
</dbReference>
<sequence>MNSLLITFTIFNISILSVAEEIAVYPHSRVSRSNVRVTKCHHYNGSFHIIHSVKYPNDYFHNVGGNSCVVAMERKLNMKRVEVLHINNGIKLFKLDNPWYEEKYGDQRSKYIYHKIDNDRCGTISGGLFIYEWFTYTLKCVKFDVSEKNVYIKETKPYESTTLYSLLYSGYLIISVSEGDVYFWEFDQMNGHTFLEAYKHEDFCCRLSITLMTLNGTKEYKYFYKLNDVWYRKESNGESTQIPIGRNTLLNIPLTDSSFSNFLRPLYLTNSELASNVGNQYQSYQILLDTSVRGSVIGYRIENYKEIGNSITNFITEKGYVFNKIIIGNRVLNLDSMVGVFIVIMTEANGVHVLHIGSYENAKTIFVECFWHAYHTQCNNIEDKIQPIYSFPLNVSEFPDERFYYTKISRISGALHKITFIPNDYMSFDFVMSSVEGDVLFIKKPPCKPLWRFSVRPEIICYQCFYGINRMTCVDKF</sequence>
<dbReference type="RefSeq" id="XP_067804003.1">
    <property type="nucleotide sequence ID" value="XM_067945212.1"/>
</dbReference>
<comment type="caution">
    <text evidence="2">The sequence shown here is derived from an EMBL/GenBank/DDBJ whole genome shotgun (WGS) entry which is preliminary data.</text>
</comment>
<name>A0AAD9PLM7_9APIC</name>
<dbReference type="AlphaFoldDB" id="A0AAD9PLM7"/>
<organism evidence="2 3">
    <name type="scientific">Babesia duncani</name>
    <dbReference type="NCBI Taxonomy" id="323732"/>
    <lineage>
        <taxon>Eukaryota</taxon>
        <taxon>Sar</taxon>
        <taxon>Alveolata</taxon>
        <taxon>Apicomplexa</taxon>
        <taxon>Aconoidasida</taxon>
        <taxon>Piroplasmida</taxon>
        <taxon>Babesiidae</taxon>
        <taxon>Babesia</taxon>
    </lineage>
</organism>
<evidence type="ECO:0008006" key="4">
    <source>
        <dbReference type="Google" id="ProtNLM"/>
    </source>
</evidence>
<keyword evidence="1" id="KW-0732">Signal</keyword>
<protein>
    <recommendedName>
        <fullName evidence="4">6-Cys domain-containing protein</fullName>
    </recommendedName>
</protein>
<evidence type="ECO:0000313" key="2">
    <source>
        <dbReference type="EMBL" id="KAK2197161.1"/>
    </source>
</evidence>
<feature type="signal peptide" evidence="1">
    <location>
        <begin position="1"/>
        <end position="19"/>
    </location>
</feature>
<feature type="chain" id="PRO_5042231232" description="6-Cys domain-containing protein" evidence="1">
    <location>
        <begin position="20"/>
        <end position="477"/>
    </location>
</feature>
<dbReference type="KEGG" id="bdw:94334458"/>
<dbReference type="GeneID" id="94334458"/>